<dbReference type="OrthoDB" id="1022638at2759"/>
<accession>A0A139IDU3</accession>
<evidence type="ECO:0000313" key="3">
    <source>
        <dbReference type="EMBL" id="KXT12890.1"/>
    </source>
</evidence>
<dbReference type="STRING" id="113226.A0A139IDU3"/>
<protein>
    <recommendedName>
        <fullName evidence="2">BTB domain-containing protein</fullName>
    </recommendedName>
</protein>
<dbReference type="InterPro" id="IPR011333">
    <property type="entry name" value="SKP1/BTB/POZ_sf"/>
</dbReference>
<dbReference type="EMBL" id="LFZO01000136">
    <property type="protein sequence ID" value="KXT12890.1"/>
    <property type="molecule type" value="Genomic_DNA"/>
</dbReference>
<dbReference type="InterPro" id="IPR000210">
    <property type="entry name" value="BTB/POZ_dom"/>
</dbReference>
<sequence length="250" mass="28388">MGPTNNQKRSFNDFSESTVIIRVGHEQVPFYVHPSFLAMKSKYFRAMFAAAWTGAQTKTCSLPDDETEPDIFRRYCRWVYKEVVDITLVDTSDAQDKTGHSRFEVLFKLYILADQLDDTILRNATVDRISDVEKATAYRPGDGLINFAYEKTAGNNMLCKFLVDDALSGTEPGWFRSVYEELPQMFVQELSVGWAKASWDKSVSYKRPQDVGKCTYHEHGDDAPKDESCAGDEPSKNSAMTAKTPSKKRR</sequence>
<feature type="compositionally biased region" description="Basic and acidic residues" evidence="1">
    <location>
        <begin position="213"/>
        <end position="228"/>
    </location>
</feature>
<name>A0A139IDU3_9PEZI</name>
<dbReference type="Pfam" id="PF00651">
    <property type="entry name" value="BTB"/>
    <property type="match status" value="1"/>
</dbReference>
<organism evidence="3 4">
    <name type="scientific">Pseudocercospora musae</name>
    <dbReference type="NCBI Taxonomy" id="113226"/>
    <lineage>
        <taxon>Eukaryota</taxon>
        <taxon>Fungi</taxon>
        <taxon>Dikarya</taxon>
        <taxon>Ascomycota</taxon>
        <taxon>Pezizomycotina</taxon>
        <taxon>Dothideomycetes</taxon>
        <taxon>Dothideomycetidae</taxon>
        <taxon>Mycosphaerellales</taxon>
        <taxon>Mycosphaerellaceae</taxon>
        <taxon>Pseudocercospora</taxon>
    </lineage>
</organism>
<feature type="region of interest" description="Disordered" evidence="1">
    <location>
        <begin position="213"/>
        <end position="250"/>
    </location>
</feature>
<dbReference type="PANTHER" id="PTHR47843">
    <property type="entry name" value="BTB DOMAIN-CONTAINING PROTEIN-RELATED"/>
    <property type="match status" value="1"/>
</dbReference>
<keyword evidence="4" id="KW-1185">Reference proteome</keyword>
<gene>
    <name evidence="3" type="ORF">AC579_10465</name>
</gene>
<dbReference type="Gene3D" id="3.30.710.10">
    <property type="entry name" value="Potassium Channel Kv1.1, Chain A"/>
    <property type="match status" value="1"/>
</dbReference>
<comment type="caution">
    <text evidence="3">The sequence shown here is derived from an EMBL/GenBank/DDBJ whole genome shotgun (WGS) entry which is preliminary data.</text>
</comment>
<dbReference type="AlphaFoldDB" id="A0A139IDU3"/>
<evidence type="ECO:0000313" key="4">
    <source>
        <dbReference type="Proteomes" id="UP000073492"/>
    </source>
</evidence>
<evidence type="ECO:0000256" key="1">
    <source>
        <dbReference type="SAM" id="MobiDB-lite"/>
    </source>
</evidence>
<evidence type="ECO:0000259" key="2">
    <source>
        <dbReference type="PROSITE" id="PS50097"/>
    </source>
</evidence>
<dbReference type="Proteomes" id="UP000073492">
    <property type="component" value="Unassembled WGS sequence"/>
</dbReference>
<feature type="domain" description="BTB" evidence="2">
    <location>
        <begin position="17"/>
        <end position="88"/>
    </location>
</feature>
<reference evidence="3 4" key="1">
    <citation type="submission" date="2015-07" db="EMBL/GenBank/DDBJ databases">
        <title>Comparative genomics of the Sigatoka disease complex on banana suggests a link between parallel evolutionary changes in Pseudocercospora fijiensis and Pseudocercospora eumusae and increased virulence on the banana host.</title>
        <authorList>
            <person name="Chang T.-C."/>
            <person name="Salvucci A."/>
            <person name="Crous P.W."/>
            <person name="Stergiopoulos I."/>
        </authorList>
    </citation>
    <scope>NUCLEOTIDE SEQUENCE [LARGE SCALE GENOMIC DNA]</scope>
    <source>
        <strain evidence="3 4">CBS 116634</strain>
    </source>
</reference>
<dbReference type="SMART" id="SM00225">
    <property type="entry name" value="BTB"/>
    <property type="match status" value="1"/>
</dbReference>
<dbReference type="PANTHER" id="PTHR47843:SF2">
    <property type="entry name" value="BTB DOMAIN-CONTAINING PROTEIN"/>
    <property type="match status" value="1"/>
</dbReference>
<dbReference type="PROSITE" id="PS50097">
    <property type="entry name" value="BTB"/>
    <property type="match status" value="1"/>
</dbReference>
<dbReference type="SUPFAM" id="SSF54695">
    <property type="entry name" value="POZ domain"/>
    <property type="match status" value="1"/>
</dbReference>
<proteinExistence type="predicted"/>